<proteinExistence type="predicted"/>
<reference evidence="1 2" key="1">
    <citation type="submission" date="2020-09" db="EMBL/GenBank/DDBJ databases">
        <title>Methylomonas albis sp. nov. and Methylomonas fluvii sp. nov.: Two cold-adapted methanotrophs from the River Elbe and an amended description of Methylovulum psychrotolerans strain Eb1.</title>
        <authorList>
            <person name="Bussmann I.K."/>
            <person name="Klings K.-W."/>
            <person name="Warnstedt J."/>
            <person name="Hoppert M."/>
            <person name="Saborowski A."/>
            <person name="Horn F."/>
            <person name="Liebner S."/>
        </authorList>
    </citation>
    <scope>NUCLEOTIDE SEQUENCE [LARGE SCALE GENOMIC DNA]</scope>
    <source>
        <strain evidence="1 2">EbA</strain>
    </source>
</reference>
<name>A0ABR9D1Y4_9GAMM</name>
<accession>A0ABR9D1Y4</accession>
<dbReference type="EMBL" id="JACXSS010000001">
    <property type="protein sequence ID" value="MBD9357138.1"/>
    <property type="molecule type" value="Genomic_DNA"/>
</dbReference>
<evidence type="ECO:0000313" key="1">
    <source>
        <dbReference type="EMBL" id="MBD9357138.1"/>
    </source>
</evidence>
<organism evidence="1 2">
    <name type="scientific">Methylomonas albis</name>
    <dbReference type="NCBI Taxonomy" id="1854563"/>
    <lineage>
        <taxon>Bacteria</taxon>
        <taxon>Pseudomonadati</taxon>
        <taxon>Pseudomonadota</taxon>
        <taxon>Gammaproteobacteria</taxon>
        <taxon>Methylococcales</taxon>
        <taxon>Methylococcaceae</taxon>
        <taxon>Methylomonas</taxon>
    </lineage>
</organism>
<keyword evidence="2" id="KW-1185">Reference proteome</keyword>
<sequence length="105" mass="11590">MPQPIGRSGLLTDLACSEECVNKSRQGGRRLTIQCHRFFGMAMVLLGEKSNKLAADTSPVAIDGSSDSKTQIAQLSGISFDCRMVYRKENPMLTNHLLKKSVFAW</sequence>
<dbReference type="RefSeq" id="WP_192375436.1">
    <property type="nucleotide sequence ID" value="NZ_CAJHIV010000001.1"/>
</dbReference>
<gene>
    <name evidence="1" type="ORF">IE877_14840</name>
</gene>
<dbReference type="Proteomes" id="UP000652176">
    <property type="component" value="Unassembled WGS sequence"/>
</dbReference>
<evidence type="ECO:0000313" key="2">
    <source>
        <dbReference type="Proteomes" id="UP000652176"/>
    </source>
</evidence>
<protein>
    <submittedName>
        <fullName evidence="1">Uncharacterized protein</fullName>
    </submittedName>
</protein>
<comment type="caution">
    <text evidence="1">The sequence shown here is derived from an EMBL/GenBank/DDBJ whole genome shotgun (WGS) entry which is preliminary data.</text>
</comment>